<dbReference type="GO" id="GO:0008270">
    <property type="term" value="F:zinc ion binding"/>
    <property type="evidence" value="ECO:0007669"/>
    <property type="project" value="UniProtKB-KW"/>
</dbReference>
<feature type="region of interest" description="Disordered" evidence="2">
    <location>
        <begin position="273"/>
        <end position="304"/>
    </location>
</feature>
<organism evidence="4 5">
    <name type="scientific">Phytophthora fragariaefolia</name>
    <dbReference type="NCBI Taxonomy" id="1490495"/>
    <lineage>
        <taxon>Eukaryota</taxon>
        <taxon>Sar</taxon>
        <taxon>Stramenopiles</taxon>
        <taxon>Oomycota</taxon>
        <taxon>Peronosporomycetes</taxon>
        <taxon>Peronosporales</taxon>
        <taxon>Peronosporaceae</taxon>
        <taxon>Phytophthora</taxon>
    </lineage>
</organism>
<dbReference type="OrthoDB" id="108879at2759"/>
<proteinExistence type="predicted"/>
<dbReference type="PROSITE" id="PS50158">
    <property type="entry name" value="ZF_CCHC"/>
    <property type="match status" value="1"/>
</dbReference>
<evidence type="ECO:0000259" key="3">
    <source>
        <dbReference type="PROSITE" id="PS50158"/>
    </source>
</evidence>
<dbReference type="Pfam" id="PF14223">
    <property type="entry name" value="Retrotran_gag_2"/>
    <property type="match status" value="1"/>
</dbReference>
<evidence type="ECO:0000256" key="1">
    <source>
        <dbReference type="PROSITE-ProRule" id="PRU00047"/>
    </source>
</evidence>
<dbReference type="Gene3D" id="4.10.60.10">
    <property type="entry name" value="Zinc finger, CCHC-type"/>
    <property type="match status" value="1"/>
</dbReference>
<keyword evidence="5" id="KW-1185">Reference proteome</keyword>
<keyword evidence="1" id="KW-0479">Metal-binding</keyword>
<dbReference type="GO" id="GO:0003676">
    <property type="term" value="F:nucleic acid binding"/>
    <property type="evidence" value="ECO:0007669"/>
    <property type="project" value="InterPro"/>
</dbReference>
<accession>A0A9W7D6S9</accession>
<protein>
    <submittedName>
        <fullName evidence="4">Unnamed protein product</fullName>
    </submittedName>
</protein>
<evidence type="ECO:0000256" key="2">
    <source>
        <dbReference type="SAM" id="MobiDB-lite"/>
    </source>
</evidence>
<feature type="domain" description="CCHC-type" evidence="3">
    <location>
        <begin position="306"/>
        <end position="321"/>
    </location>
</feature>
<evidence type="ECO:0000313" key="4">
    <source>
        <dbReference type="EMBL" id="GMF61952.1"/>
    </source>
</evidence>
<dbReference type="InterPro" id="IPR036875">
    <property type="entry name" value="Znf_CCHC_sf"/>
</dbReference>
<reference evidence="4" key="1">
    <citation type="submission" date="2023-04" db="EMBL/GenBank/DDBJ databases">
        <title>Phytophthora fragariaefolia NBRC 109709.</title>
        <authorList>
            <person name="Ichikawa N."/>
            <person name="Sato H."/>
            <person name="Tonouchi N."/>
        </authorList>
    </citation>
    <scope>NUCLEOTIDE SEQUENCE</scope>
    <source>
        <strain evidence="4">NBRC 109709</strain>
    </source>
</reference>
<dbReference type="EMBL" id="BSXT01006094">
    <property type="protein sequence ID" value="GMF61952.1"/>
    <property type="molecule type" value="Genomic_DNA"/>
</dbReference>
<keyword evidence="1" id="KW-0863">Zinc-finger</keyword>
<evidence type="ECO:0000313" key="5">
    <source>
        <dbReference type="Proteomes" id="UP001165121"/>
    </source>
</evidence>
<gene>
    <name evidence="4" type="ORF">Pfra01_002699700</name>
</gene>
<keyword evidence="1" id="KW-0862">Zinc</keyword>
<dbReference type="AlphaFoldDB" id="A0A9W7D6S9"/>
<name>A0A9W7D6S9_9STRA</name>
<dbReference type="InterPro" id="IPR001878">
    <property type="entry name" value="Znf_CCHC"/>
</dbReference>
<dbReference type="Proteomes" id="UP001165121">
    <property type="component" value="Unassembled WGS sequence"/>
</dbReference>
<dbReference type="SUPFAM" id="SSF57756">
    <property type="entry name" value="Retrovirus zinc finger-like domains"/>
    <property type="match status" value="1"/>
</dbReference>
<comment type="caution">
    <text evidence="4">The sequence shown here is derived from an EMBL/GenBank/DDBJ whole genome shotgun (WGS) entry which is preliminary data.</text>
</comment>
<sequence>MSRVIYSTSRRSGVSKVKQHEGMTLGELRSCAQVGRKAALHSSQLNSLFLSPTFAQVPLKLLPTQYVMSSNTTTAFTTKLRKFDGSDYRVWARQLQLYLEVKDVWGAVLKPAPTSLQLANEESGQADRPLHQRERPLHQLELQQKLAMTIILSALTDDQAALVADLTHPQETLQALQKTHRHVCDTTVGALKRQYMSLYIDLGGEMLEHIRQTRLMLAELKYYKVSLSDAEKKSNFLQSLDPAWNGYIGALKACGSMEELFIKAATEARRRLTQAQRSKHGGSQAVSSGNAFAASSHGKQGAKKGKCYNCGMRGHFKMECKLKKQFGAAFGNAAASEDSGDEAETGFVFQVTT</sequence>